<dbReference type="PROSITE" id="PS51257">
    <property type="entry name" value="PROKAR_LIPOPROTEIN"/>
    <property type="match status" value="1"/>
</dbReference>
<feature type="signal peptide" evidence="3">
    <location>
        <begin position="1"/>
        <end position="22"/>
    </location>
</feature>
<dbReference type="EMBL" id="MHPP01000014">
    <property type="protein sequence ID" value="OGZ84643.1"/>
    <property type="molecule type" value="Genomic_DNA"/>
</dbReference>
<evidence type="ECO:0000256" key="3">
    <source>
        <dbReference type="SAM" id="SignalP"/>
    </source>
</evidence>
<feature type="domain" description="NodB homology" evidence="4">
    <location>
        <begin position="448"/>
        <end position="668"/>
    </location>
</feature>
<dbReference type="InterPro" id="IPR002509">
    <property type="entry name" value="NODB_dom"/>
</dbReference>
<dbReference type="Gene3D" id="2.60.120.260">
    <property type="entry name" value="Galactose-binding domain-like"/>
    <property type="match status" value="1"/>
</dbReference>
<dbReference type="GO" id="GO:0005576">
    <property type="term" value="C:extracellular region"/>
    <property type="evidence" value="ECO:0007669"/>
    <property type="project" value="UniProtKB-SubCell"/>
</dbReference>
<dbReference type="SUPFAM" id="SSF88713">
    <property type="entry name" value="Glycoside hydrolase/deacetylase"/>
    <property type="match status" value="1"/>
</dbReference>
<reference evidence="5 6" key="1">
    <citation type="journal article" date="2016" name="Nat. Commun.">
        <title>Thousands of microbial genomes shed light on interconnected biogeochemical processes in an aquifer system.</title>
        <authorList>
            <person name="Anantharaman K."/>
            <person name="Brown C.T."/>
            <person name="Hug L.A."/>
            <person name="Sharon I."/>
            <person name="Castelle C.J."/>
            <person name="Probst A.J."/>
            <person name="Thomas B.C."/>
            <person name="Singh A."/>
            <person name="Wilkins M.J."/>
            <person name="Karaoz U."/>
            <person name="Brodie E.L."/>
            <person name="Williams K.H."/>
            <person name="Hubbard S.S."/>
            <person name="Banfield J.F."/>
        </authorList>
    </citation>
    <scope>NUCLEOTIDE SEQUENCE [LARGE SCALE GENOMIC DNA]</scope>
</reference>
<dbReference type="PANTHER" id="PTHR34216:SF3">
    <property type="entry name" value="POLY-BETA-1,6-N-ACETYL-D-GLUCOSAMINE N-DEACETYLASE"/>
    <property type="match status" value="1"/>
</dbReference>
<dbReference type="Gene3D" id="3.20.20.370">
    <property type="entry name" value="Glycoside hydrolase/deacetylase"/>
    <property type="match status" value="1"/>
</dbReference>
<dbReference type="SUPFAM" id="SSF69318">
    <property type="entry name" value="Integrin alpha N-terminal domain"/>
    <property type="match status" value="1"/>
</dbReference>
<dbReference type="AlphaFoldDB" id="A0A1G2JCH4"/>
<feature type="chain" id="PRO_5009583309" description="NodB homology domain-containing protein" evidence="3">
    <location>
        <begin position="23"/>
        <end position="668"/>
    </location>
</feature>
<evidence type="ECO:0000259" key="4">
    <source>
        <dbReference type="PROSITE" id="PS51677"/>
    </source>
</evidence>
<evidence type="ECO:0000256" key="2">
    <source>
        <dbReference type="ARBA" id="ARBA00022729"/>
    </source>
</evidence>
<dbReference type="GO" id="GO:0016810">
    <property type="term" value="F:hydrolase activity, acting on carbon-nitrogen (but not peptide) bonds"/>
    <property type="evidence" value="ECO:0007669"/>
    <property type="project" value="InterPro"/>
</dbReference>
<sequence>MKKNLKRILIKFFAFVAIMSFACNPVLILAKTASVASEFAPNAGWLPVAGDWDGDGTATIGLYNLKTSIFYLRNSNTTGVADITFGYGAPNAGWLPVAGDWDKNKTASIGLYNPLTSVFTLRNSNTTGIADITFGYGAPNAGWLPVAGDWDGDGTATIALYDSLSSTFYLRNSNTSGYADATFSYGVEDAGWLPVAGDWDGDGTATIGLYDSTASIFMLKNQNTSGVADITFGYGAPNAGWLPVAGDWDGDGTATIGLYDPKTSIFYLRNSNTTGVADITFGYGAPFEPLIPGNLILNPSMESGSSAPDNWHGEFWGSNNVIFSYPTTGHTGNGSSIATPSYTDGDAKWRFDDVKVVPSQQYVFSDFYKSTIKTTVTLRFTLNDGTFLYADMGYPEPSTDWSQFSGSFVAPLNAVSVTVFHLINSAGYLSVDDFFLAGASPGTAFPQGMISINFDDAWTSAYQNAFPVLDVFGIKATEYAISGAIGDTANGYMTQGQLLDLQNRGHEIEAHSKTHLDLTTLTQAQMTDEILGSKQALEAMGFKTITSFDYPYGAYNSAVTQTVKNAGYLGARTADNYEQDIGDNYASQDPYLLKTQVVVSTTPISIIQQWINNAIVSKTWLILVFHKVDNSGEQYSYTPMQFSQVVDYINQTKIKFITMTEGLGLLAN</sequence>
<dbReference type="InterPro" id="IPR028994">
    <property type="entry name" value="Integrin_alpha_N"/>
</dbReference>
<evidence type="ECO:0000256" key="1">
    <source>
        <dbReference type="ARBA" id="ARBA00004613"/>
    </source>
</evidence>
<dbReference type="Pfam" id="PF01522">
    <property type="entry name" value="Polysacc_deac_1"/>
    <property type="match status" value="1"/>
</dbReference>
<protein>
    <recommendedName>
        <fullName evidence="4">NodB homology domain-containing protein</fullName>
    </recommendedName>
</protein>
<proteinExistence type="predicted"/>
<organism evidence="5 6">
    <name type="scientific">Candidatus Staskawiczbacteria bacterium RIFOXYC1_FULL_38_18</name>
    <dbReference type="NCBI Taxonomy" id="1802229"/>
    <lineage>
        <taxon>Bacteria</taxon>
        <taxon>Candidatus Staskawicziibacteriota</taxon>
    </lineage>
</organism>
<evidence type="ECO:0000313" key="6">
    <source>
        <dbReference type="Proteomes" id="UP000177751"/>
    </source>
</evidence>
<evidence type="ECO:0000313" key="5">
    <source>
        <dbReference type="EMBL" id="OGZ84643.1"/>
    </source>
</evidence>
<dbReference type="PROSITE" id="PS51677">
    <property type="entry name" value="NODB"/>
    <property type="match status" value="1"/>
</dbReference>
<comment type="caution">
    <text evidence="5">The sequence shown here is derived from an EMBL/GenBank/DDBJ whole genome shotgun (WGS) entry which is preliminary data.</text>
</comment>
<dbReference type="CDD" id="cd10970">
    <property type="entry name" value="CE4_DAC_u1_6s"/>
    <property type="match status" value="1"/>
</dbReference>
<gene>
    <name evidence="5" type="ORF">A2401_01180</name>
</gene>
<dbReference type="InterPro" id="IPR051398">
    <property type="entry name" value="Polysacch_Deacetylase"/>
</dbReference>
<name>A0A1G2JCH4_9BACT</name>
<keyword evidence="2 3" id="KW-0732">Signal</keyword>
<dbReference type="Proteomes" id="UP000177751">
    <property type="component" value="Unassembled WGS sequence"/>
</dbReference>
<comment type="subcellular location">
    <subcellularLocation>
        <location evidence="1">Secreted</location>
    </subcellularLocation>
</comment>
<dbReference type="STRING" id="1802229.A2401_01180"/>
<dbReference type="InterPro" id="IPR011330">
    <property type="entry name" value="Glyco_hydro/deAcase_b/a-brl"/>
</dbReference>
<accession>A0A1G2JCH4</accession>
<dbReference type="GO" id="GO:0005975">
    <property type="term" value="P:carbohydrate metabolic process"/>
    <property type="evidence" value="ECO:0007669"/>
    <property type="project" value="InterPro"/>
</dbReference>
<dbReference type="PANTHER" id="PTHR34216">
    <property type="match status" value="1"/>
</dbReference>